<gene>
    <name evidence="4" type="primary">LOC111602753</name>
</gene>
<proteinExistence type="inferred from homology"/>
<dbReference type="AlphaFoldDB" id="A0A6J1M450"/>
<dbReference type="KEGG" id="dhe:111602753"/>
<dbReference type="GO" id="GO:0015031">
    <property type="term" value="P:protein transport"/>
    <property type="evidence" value="ECO:0007669"/>
    <property type="project" value="TreeGrafter"/>
</dbReference>
<dbReference type="PANTHER" id="PTHR11188">
    <property type="entry name" value="ARRESTIN DOMAIN CONTAINING PROTEIN"/>
    <property type="match status" value="1"/>
</dbReference>
<dbReference type="InterPro" id="IPR050357">
    <property type="entry name" value="Arrestin_domain-protein"/>
</dbReference>
<feature type="domain" description="Arrestin-like N-terminal" evidence="2">
    <location>
        <begin position="5"/>
        <end position="154"/>
    </location>
</feature>
<accession>A0A6J1M450</accession>
<protein>
    <submittedName>
        <fullName evidence="4">Uncharacterized protein LOC111602753</fullName>
    </submittedName>
</protein>
<name>A0A6J1M450_DROHY</name>
<dbReference type="GO" id="GO:0005737">
    <property type="term" value="C:cytoplasm"/>
    <property type="evidence" value="ECO:0007669"/>
    <property type="project" value="TreeGrafter"/>
</dbReference>
<dbReference type="OMA" id="CEFNLSR"/>
<dbReference type="Pfam" id="PF00339">
    <property type="entry name" value="Arrestin_N"/>
    <property type="match status" value="1"/>
</dbReference>
<evidence type="ECO:0000256" key="1">
    <source>
        <dbReference type="ARBA" id="ARBA00005298"/>
    </source>
</evidence>
<dbReference type="PANTHER" id="PTHR11188:SF167">
    <property type="entry name" value="ARRESTIN C-TERMINAL-LIKE DOMAIN-CONTAINING PROTEIN-RELATED"/>
    <property type="match status" value="1"/>
</dbReference>
<reference evidence="4" key="1">
    <citation type="submission" date="2025-08" db="UniProtKB">
        <authorList>
            <consortium name="RefSeq"/>
        </authorList>
    </citation>
    <scope>IDENTIFICATION</scope>
    <source>
        <strain evidence="4">15085-1641.00</strain>
        <tissue evidence="4">Whole body</tissue>
    </source>
</reference>
<evidence type="ECO:0000313" key="3">
    <source>
        <dbReference type="Proteomes" id="UP000504633"/>
    </source>
</evidence>
<dbReference type="GeneID" id="111602753"/>
<evidence type="ECO:0000313" key="4">
    <source>
        <dbReference type="RefSeq" id="XP_023175773.2"/>
    </source>
</evidence>
<dbReference type="Proteomes" id="UP000504633">
    <property type="component" value="Unplaced"/>
</dbReference>
<organism evidence="3 4">
    <name type="scientific">Drosophila hydei</name>
    <name type="common">Fruit fly</name>
    <dbReference type="NCBI Taxonomy" id="7224"/>
    <lineage>
        <taxon>Eukaryota</taxon>
        <taxon>Metazoa</taxon>
        <taxon>Ecdysozoa</taxon>
        <taxon>Arthropoda</taxon>
        <taxon>Hexapoda</taxon>
        <taxon>Insecta</taxon>
        <taxon>Pterygota</taxon>
        <taxon>Neoptera</taxon>
        <taxon>Endopterygota</taxon>
        <taxon>Diptera</taxon>
        <taxon>Brachycera</taxon>
        <taxon>Muscomorpha</taxon>
        <taxon>Ephydroidea</taxon>
        <taxon>Drosophilidae</taxon>
        <taxon>Drosophila</taxon>
    </lineage>
</organism>
<dbReference type="OrthoDB" id="2333384at2759"/>
<dbReference type="InterPro" id="IPR011021">
    <property type="entry name" value="Arrestin-like_N"/>
</dbReference>
<dbReference type="RefSeq" id="XP_023175773.2">
    <property type="nucleotide sequence ID" value="XM_023320005.2"/>
</dbReference>
<dbReference type="InterPro" id="IPR014756">
    <property type="entry name" value="Ig_E-set"/>
</dbReference>
<dbReference type="Gene3D" id="2.60.40.640">
    <property type="match status" value="1"/>
</dbReference>
<dbReference type="InterPro" id="IPR014752">
    <property type="entry name" value="Arrestin-like_C"/>
</dbReference>
<sequence length="360" mass="40429">MPINCEFHLSRVSAVYYTGEQVSGFVTLIAGKKQLHLEALSISLRCRSTVCWQEVDGCLHHVEHNDSEATMQPGYISYACNKLHWEQAQQLTHALNLPSGGKKRCNFGFELPCDLPGKCRLPLGSTSYTLQVLLQRRGKHDKHFERSLCVQQRIELLDLQPATSSSGSLELCLPRSIYAPGQRVSYQLHTTEPHATCHTRLCQSITYRSIEPALKEKRVRRVLDENSDRTGVLHLPLTAPIMTKLPGEPIEITYFVEAASTSCSQPLRLPLWVGTVAPPVDVIASLTNGPTLGFVNLALCENDSFSSINQQLPPHSCSKELYVSSITRHGEQLKLLRRQKRRSYVRLALRYFCINLLPAN</sequence>
<dbReference type="SUPFAM" id="SSF81296">
    <property type="entry name" value="E set domains"/>
    <property type="match status" value="1"/>
</dbReference>
<keyword evidence="3" id="KW-1185">Reference proteome</keyword>
<evidence type="ECO:0000259" key="2">
    <source>
        <dbReference type="Pfam" id="PF00339"/>
    </source>
</evidence>
<comment type="similarity">
    <text evidence="1">Belongs to the arrestin family.</text>
</comment>